<name>A0A166W734_METRR</name>
<evidence type="ECO:0000313" key="4">
    <source>
        <dbReference type="EMBL" id="OAA34410.1"/>
    </source>
</evidence>
<feature type="compositionally biased region" description="Basic and acidic residues" evidence="2">
    <location>
        <begin position="199"/>
        <end position="209"/>
    </location>
</feature>
<dbReference type="PANTHER" id="PTHR13275">
    <property type="entry name" value="YL-1 PROTEIN TRANSCRIPTION FACTOR-LIKE 1"/>
    <property type="match status" value="1"/>
</dbReference>
<dbReference type="Pfam" id="PF05764">
    <property type="entry name" value="YL1"/>
    <property type="match status" value="1"/>
</dbReference>
<reference evidence="4 5" key="1">
    <citation type="journal article" date="2016" name="Genome Biol. Evol.">
        <title>Divergent and convergent evolution of fungal pathogenicity.</title>
        <authorList>
            <person name="Shang Y."/>
            <person name="Xiao G."/>
            <person name="Zheng P."/>
            <person name="Cen K."/>
            <person name="Zhan S."/>
            <person name="Wang C."/>
        </authorList>
    </citation>
    <scope>NUCLEOTIDE SEQUENCE [LARGE SCALE GENOMIC DNA]</scope>
    <source>
        <strain evidence="4 5">RCEF 4871</strain>
    </source>
</reference>
<feature type="compositionally biased region" description="Basic and acidic residues" evidence="2">
    <location>
        <begin position="17"/>
        <end position="26"/>
    </location>
</feature>
<dbReference type="InterPro" id="IPR013272">
    <property type="entry name" value="Vps72/YL1_C"/>
</dbReference>
<dbReference type="GO" id="GO:0005634">
    <property type="term" value="C:nucleus"/>
    <property type="evidence" value="ECO:0007669"/>
    <property type="project" value="TreeGrafter"/>
</dbReference>
<accession>A0A166W734</accession>
<dbReference type="PANTHER" id="PTHR13275:SF4">
    <property type="entry name" value="VACUOLAR PROTEIN SORTING-ASSOCIATED PROTEIN 72 HOMOLOG"/>
    <property type="match status" value="1"/>
</dbReference>
<feature type="region of interest" description="Disordered" evidence="2">
    <location>
        <begin position="624"/>
        <end position="665"/>
    </location>
</feature>
<feature type="region of interest" description="Disordered" evidence="2">
    <location>
        <begin position="1"/>
        <end position="209"/>
    </location>
</feature>
<evidence type="ECO:0000256" key="2">
    <source>
        <dbReference type="SAM" id="MobiDB-lite"/>
    </source>
</evidence>
<evidence type="ECO:0000256" key="1">
    <source>
        <dbReference type="ARBA" id="ARBA00006832"/>
    </source>
</evidence>
<organism evidence="4 5">
    <name type="scientific">Metarhizium rileyi (strain RCEF 4871)</name>
    <name type="common">Nomuraea rileyi</name>
    <dbReference type="NCBI Taxonomy" id="1649241"/>
    <lineage>
        <taxon>Eukaryota</taxon>
        <taxon>Fungi</taxon>
        <taxon>Dikarya</taxon>
        <taxon>Ascomycota</taxon>
        <taxon>Pezizomycotina</taxon>
        <taxon>Sordariomycetes</taxon>
        <taxon>Hypocreomycetidae</taxon>
        <taxon>Hypocreales</taxon>
        <taxon>Clavicipitaceae</taxon>
        <taxon>Metarhizium</taxon>
    </lineage>
</organism>
<sequence length="820" mass="89217">MDDAPLPIIEDSSMMDAESKASDRETSQLSDPPSDLDSSDRDTPTQPTEWLATTRKRRSTAGNRMKSMLANEEPDSDLELLFAEDDNDQGFSDAGEDGSDVHMDSSSDDEDDNNANDDDMEGEKELERQAKEKRAVQRKRRAQEAIPAKFRKKVRIDPTTRDSVPSPAPRPKKKSERASWLPSPADLPTRASSRKTTRISKEQLHQQMAEREARRLKQLAQMEKKAARLEAMKKPPMTQEQRLAEAAVVEKRNSKSLNRWEEAEKQREEERKAKLAALNQRTLKGPVITFWSGKGQWDDVELRLLRPFVTELEEKPKKKREKVDKAAKGKGKDKGNGKIDEKKAFIETDENKAEAATKSQHQSSEIDKADGCLTTAGRPTASDSKKVEIDIDIGSLAKEDESHRQTKTDADAIEKSLPASTEVAPAADAVSTSKEVTAKERNVDPKLAITEDMNLNVPETGDSIGKAAEPLGISATISTAILEKETATSADSDKPQPPASASASASAPSPSPSIFSAQTYVALPSDPPNVLAAPPPPPPPPPSTTTPATSRPPEARPSSVLVAPVLTSLPEVAMNTSSLVDSSKPNVLALSDTLHPAVPTPLPELSSPSTTATATATATIPIKSDARPAIPADSHTQATQHHEYALTSKSGSPRESEAPPAVEAPRDMNATRNGIIFQNFDENAIRDKNVQTQILFGRKMTKLAKPAPAPICVITNGPARYRDPETNLPFYNMHAYKEIRRLYQGDYRWSRILGAWVGNPKQAARGVPERFLHPGGGKPETAGARQDAEPKQQGQPGQEKETRAETSAADKNVAAKAETA</sequence>
<feature type="compositionally biased region" description="Basic and acidic residues" evidence="2">
    <location>
        <begin position="123"/>
        <end position="135"/>
    </location>
</feature>
<feature type="region of interest" description="Disordered" evidence="2">
    <location>
        <begin position="248"/>
        <end position="268"/>
    </location>
</feature>
<comment type="caution">
    <text evidence="4">The sequence shown here is derived from an EMBL/GenBank/DDBJ whole genome shotgun (WGS) entry which is preliminary data.</text>
</comment>
<feature type="compositionally biased region" description="Low complexity" evidence="2">
    <location>
        <begin position="499"/>
        <end position="508"/>
    </location>
</feature>
<dbReference type="STRING" id="1081105.A0A166W734"/>
<dbReference type="OrthoDB" id="3942062at2759"/>
<feature type="region of interest" description="Disordered" evidence="2">
    <location>
        <begin position="769"/>
        <end position="820"/>
    </location>
</feature>
<proteinExistence type="inferred from homology"/>
<evidence type="ECO:0000313" key="5">
    <source>
        <dbReference type="Proteomes" id="UP000243498"/>
    </source>
</evidence>
<keyword evidence="5" id="KW-1185">Reference proteome</keyword>
<dbReference type="Proteomes" id="UP000243498">
    <property type="component" value="Unassembled WGS sequence"/>
</dbReference>
<dbReference type="SMART" id="SM00993">
    <property type="entry name" value="YL1_C"/>
    <property type="match status" value="1"/>
</dbReference>
<feature type="region of interest" description="Disordered" evidence="2">
    <location>
        <begin position="484"/>
        <end position="559"/>
    </location>
</feature>
<gene>
    <name evidence="4" type="ORF">NOR_08485</name>
</gene>
<feature type="compositionally biased region" description="Pro residues" evidence="2">
    <location>
        <begin position="533"/>
        <end position="544"/>
    </location>
</feature>
<feature type="compositionally biased region" description="Basic and acidic residues" evidence="2">
    <location>
        <begin position="397"/>
        <end position="414"/>
    </location>
</feature>
<evidence type="ECO:0000259" key="3">
    <source>
        <dbReference type="SMART" id="SM00993"/>
    </source>
</evidence>
<dbReference type="AlphaFoldDB" id="A0A166W734"/>
<dbReference type="EMBL" id="AZHC01000054">
    <property type="protein sequence ID" value="OAA34410.1"/>
    <property type="molecule type" value="Genomic_DNA"/>
</dbReference>
<dbReference type="InterPro" id="IPR046757">
    <property type="entry name" value="YL1_N"/>
</dbReference>
<feature type="compositionally biased region" description="Basic and acidic residues" evidence="2">
    <location>
        <begin position="484"/>
        <end position="494"/>
    </location>
</feature>
<comment type="similarity">
    <text evidence="1">Belongs to the VPS72/YL1 family.</text>
</comment>
<feature type="compositionally biased region" description="Basic and acidic residues" evidence="2">
    <location>
        <begin position="312"/>
        <end position="355"/>
    </location>
</feature>
<feature type="compositionally biased region" description="Acidic residues" evidence="2">
    <location>
        <begin position="106"/>
        <end position="122"/>
    </location>
</feature>
<feature type="compositionally biased region" description="Low complexity" evidence="2">
    <location>
        <begin position="27"/>
        <end position="36"/>
    </location>
</feature>
<feature type="region of interest" description="Disordered" evidence="2">
    <location>
        <begin position="311"/>
        <end position="445"/>
    </location>
</feature>
<feature type="domain" description="Vps72/YL1 C-terminal" evidence="3">
    <location>
        <begin position="710"/>
        <end position="739"/>
    </location>
</feature>
<protein>
    <submittedName>
        <fullName evidence="4">YL1 nuclear</fullName>
    </submittedName>
</protein>
<dbReference type="OMA" id="PVISYWS"/>
<feature type="compositionally biased region" description="Acidic residues" evidence="2">
    <location>
        <begin position="72"/>
        <end position="98"/>
    </location>
</feature>
<feature type="compositionally biased region" description="Low complexity" evidence="2">
    <location>
        <begin position="545"/>
        <end position="559"/>
    </location>
</feature>
<dbReference type="Pfam" id="PF08265">
    <property type="entry name" value="YL1_C"/>
    <property type="match status" value="1"/>
</dbReference>